<feature type="domain" description="Pyridine nucleotide-disulphide oxidoreductase dimerisation" evidence="4">
    <location>
        <begin position="371"/>
        <end position="474"/>
    </location>
</feature>
<evidence type="ECO:0000259" key="5">
    <source>
        <dbReference type="Pfam" id="PF07992"/>
    </source>
</evidence>
<dbReference type="Gene3D" id="3.50.50.60">
    <property type="entry name" value="FAD/NAD(P)-binding domain"/>
    <property type="match status" value="2"/>
</dbReference>
<feature type="domain" description="FAD/NAD(P)-binding" evidence="5">
    <location>
        <begin position="7"/>
        <end position="350"/>
    </location>
</feature>
<evidence type="ECO:0000259" key="4">
    <source>
        <dbReference type="Pfam" id="PF02852"/>
    </source>
</evidence>
<evidence type="ECO:0000256" key="3">
    <source>
        <dbReference type="ARBA" id="ARBA00022827"/>
    </source>
</evidence>
<dbReference type="SUPFAM" id="SSF55424">
    <property type="entry name" value="FAD/NAD-linked reductases, dimerisation (C-terminal) domain"/>
    <property type="match status" value="1"/>
</dbReference>
<dbReference type="Pfam" id="PF02852">
    <property type="entry name" value="Pyr_redox_dim"/>
    <property type="match status" value="1"/>
</dbReference>
<evidence type="ECO:0000256" key="1">
    <source>
        <dbReference type="ARBA" id="ARBA00007532"/>
    </source>
</evidence>
<dbReference type="InterPro" id="IPR036188">
    <property type="entry name" value="FAD/NAD-bd_sf"/>
</dbReference>
<dbReference type="OrthoDB" id="27922at2157"/>
<dbReference type="InterPro" id="IPR023753">
    <property type="entry name" value="FAD/NAD-binding_dom"/>
</dbReference>
<reference evidence="6 7" key="1">
    <citation type="journal article" date="2019" name="Front. Microbiol.">
        <title>Ammonia Oxidation by the Arctic Terrestrial Thaumarchaeote Candidatus Nitrosocosmicus arcticus Is Stimulated by Increasing Temperatures.</title>
        <authorList>
            <person name="Alves R.J.E."/>
            <person name="Kerou M."/>
            <person name="Zappe A."/>
            <person name="Bittner R."/>
            <person name="Abby S.S."/>
            <person name="Schmidt H.A."/>
            <person name="Pfeifer K."/>
            <person name="Schleper C."/>
        </authorList>
    </citation>
    <scope>NUCLEOTIDE SEQUENCE [LARGE SCALE GENOMIC DNA]</scope>
    <source>
        <strain evidence="6 7">Kfb</strain>
    </source>
</reference>
<dbReference type="GO" id="GO:0016491">
    <property type="term" value="F:oxidoreductase activity"/>
    <property type="evidence" value="ECO:0007669"/>
    <property type="project" value="InterPro"/>
</dbReference>
<dbReference type="AlphaFoldDB" id="A0A557SVW8"/>
<proteinExistence type="inferred from homology"/>
<dbReference type="PIRSF" id="PIRSF000350">
    <property type="entry name" value="Mercury_reductase_MerA"/>
    <property type="match status" value="1"/>
</dbReference>
<dbReference type="InterPro" id="IPR004099">
    <property type="entry name" value="Pyr_nucl-diS_OxRdtase_dimer"/>
</dbReference>
<dbReference type="Gene3D" id="3.30.390.30">
    <property type="match status" value="1"/>
</dbReference>
<dbReference type="InterPro" id="IPR016156">
    <property type="entry name" value="FAD/NAD-linked_Rdtase_dimer_sf"/>
</dbReference>
<dbReference type="PRINTS" id="PR00368">
    <property type="entry name" value="FADPNR"/>
</dbReference>
<accession>A0A557SVW8</accession>
<name>A0A557SVW8_9ARCH</name>
<dbReference type="Proteomes" id="UP000315289">
    <property type="component" value="Unassembled WGS sequence"/>
</dbReference>
<organism evidence="6 7">
    <name type="scientific">Candidatus Nitrosocosmicus arcticus</name>
    <dbReference type="NCBI Taxonomy" id="2035267"/>
    <lineage>
        <taxon>Archaea</taxon>
        <taxon>Nitrososphaerota</taxon>
        <taxon>Nitrososphaeria</taxon>
        <taxon>Nitrososphaerales</taxon>
        <taxon>Nitrososphaeraceae</taxon>
        <taxon>Candidatus Nitrosocosmicus</taxon>
    </lineage>
</organism>
<keyword evidence="7" id="KW-1185">Reference proteome</keyword>
<dbReference type="Pfam" id="PF07992">
    <property type="entry name" value="Pyr_redox_2"/>
    <property type="match status" value="1"/>
</dbReference>
<dbReference type="SUPFAM" id="SSF51905">
    <property type="entry name" value="FAD/NAD(P)-binding domain"/>
    <property type="match status" value="1"/>
</dbReference>
<evidence type="ECO:0000313" key="7">
    <source>
        <dbReference type="Proteomes" id="UP000315289"/>
    </source>
</evidence>
<comment type="similarity">
    <text evidence="1">Belongs to the class-I pyridine nucleotide-disulfide oxidoreductase family.</text>
</comment>
<keyword evidence="3" id="KW-0274">FAD</keyword>
<gene>
    <name evidence="6" type="ORF">NARC_60118</name>
</gene>
<dbReference type="PRINTS" id="PR00411">
    <property type="entry name" value="PNDRDTASEI"/>
</dbReference>
<dbReference type="EMBL" id="VOAH01000006">
    <property type="protein sequence ID" value="TVP40731.1"/>
    <property type="molecule type" value="Genomic_DNA"/>
</dbReference>
<keyword evidence="2" id="KW-0285">Flavoprotein</keyword>
<dbReference type="PANTHER" id="PTHR43014:SF5">
    <property type="entry name" value="GLUTATHIONE REDUCTASE (NADPH)"/>
    <property type="match status" value="1"/>
</dbReference>
<dbReference type="RefSeq" id="WP_144730233.1">
    <property type="nucleotide sequence ID" value="NZ_ML675582.1"/>
</dbReference>
<comment type="caution">
    <text evidence="6">The sequence shown here is derived from an EMBL/GenBank/DDBJ whole genome shotgun (WGS) entry which is preliminary data.</text>
</comment>
<evidence type="ECO:0000313" key="6">
    <source>
        <dbReference type="EMBL" id="TVP40731.1"/>
    </source>
</evidence>
<dbReference type="InterPro" id="IPR001100">
    <property type="entry name" value="Pyr_nuc-diS_OxRdtase"/>
</dbReference>
<sequence length="480" mass="52350">MENKTEFDLIVIGTGTTGSTVASTCRSNGLKVTIIDSLPFGGTCALRGCEPKKILVEAAKTIDANQRHENKGISNIDKVHLNWRDLMNFKRTFTDPFPNQREESYVTSGIIPIHGKAKFVAKDAVKVEYNEYGDADNDIIRGKHILIATGAKPVNLGIPGLENVITSDQFLDLENHRIPDNVVFIGGGYISFEFAHIAARSGVKKITIFHRGKQPLEHFDPDLVNQLVQKSKNIGIDVQLEAKVERIDKLASFTSVEDDGKLVVHYSAVANSPVDDKLTKTIKADMVVHGAGRVPNIEELDLKAGGIEYTSRGIKVNGYLQSVSNPIVYAAGDVAASGGAPLTPVASYDGNIVSNNILNGNTIKSNYNGLPSVIFTIPPLASVGLKENDAREQGLRFRTNHKNTSGWYSSRRVGETHSGFKILVEEGSDRILGAHLLGPHSEEVINIFSLAIRLGLTIKDLNDPILYAYPTYSSDVIYML</sequence>
<evidence type="ECO:0000256" key="2">
    <source>
        <dbReference type="ARBA" id="ARBA00022630"/>
    </source>
</evidence>
<protein>
    <submittedName>
        <fullName evidence="6">Pyridine nucleotide-disulfide oxidoreductase</fullName>
    </submittedName>
</protein>
<dbReference type="PANTHER" id="PTHR43014">
    <property type="entry name" value="MERCURIC REDUCTASE"/>
    <property type="match status" value="1"/>
</dbReference>